<gene>
    <name evidence="3" type="ORF">MMEN_LOCUS19091</name>
</gene>
<accession>A0A8S4BXS3</accession>
<dbReference type="InterPro" id="IPR013106">
    <property type="entry name" value="Ig_V-set"/>
</dbReference>
<dbReference type="OrthoDB" id="7225082at2759"/>
<dbReference type="Pfam" id="PF07686">
    <property type="entry name" value="V-set"/>
    <property type="match status" value="1"/>
</dbReference>
<feature type="region of interest" description="Disordered" evidence="1">
    <location>
        <begin position="44"/>
        <end position="72"/>
    </location>
</feature>
<reference evidence="3" key="1">
    <citation type="submission" date="2021-05" db="EMBL/GenBank/DDBJ databases">
        <authorList>
            <person name="Tigano A."/>
        </authorList>
    </citation>
    <scope>NUCLEOTIDE SEQUENCE</scope>
</reference>
<dbReference type="Proteomes" id="UP000677803">
    <property type="component" value="Unassembled WGS sequence"/>
</dbReference>
<evidence type="ECO:0000313" key="4">
    <source>
        <dbReference type="Proteomes" id="UP000677803"/>
    </source>
</evidence>
<proteinExistence type="predicted"/>
<protein>
    <submittedName>
        <fullName evidence="3">(Atlantic silverside) hypothetical protein</fullName>
    </submittedName>
</protein>
<dbReference type="AlphaFoldDB" id="A0A8S4BXS3"/>
<organism evidence="3 4">
    <name type="scientific">Menidia menidia</name>
    <name type="common">Atlantic silverside</name>
    <dbReference type="NCBI Taxonomy" id="238744"/>
    <lineage>
        <taxon>Eukaryota</taxon>
        <taxon>Metazoa</taxon>
        <taxon>Chordata</taxon>
        <taxon>Craniata</taxon>
        <taxon>Vertebrata</taxon>
        <taxon>Euteleostomi</taxon>
        <taxon>Actinopterygii</taxon>
        <taxon>Neopterygii</taxon>
        <taxon>Teleostei</taxon>
        <taxon>Neoteleostei</taxon>
        <taxon>Acanthomorphata</taxon>
        <taxon>Ovalentaria</taxon>
        <taxon>Atherinomorphae</taxon>
        <taxon>Atheriniformes</taxon>
        <taxon>Atherinopsidae</taxon>
        <taxon>Menidiinae</taxon>
        <taxon>Menidia</taxon>
    </lineage>
</organism>
<comment type="caution">
    <text evidence="3">The sequence shown here is derived from an EMBL/GenBank/DDBJ whole genome shotgun (WGS) entry which is preliminary data.</text>
</comment>
<dbReference type="SUPFAM" id="SSF48726">
    <property type="entry name" value="Immunoglobulin"/>
    <property type="match status" value="1"/>
</dbReference>
<evidence type="ECO:0000313" key="3">
    <source>
        <dbReference type="EMBL" id="CAG6011920.1"/>
    </source>
</evidence>
<evidence type="ECO:0000259" key="2">
    <source>
        <dbReference type="Pfam" id="PF07686"/>
    </source>
</evidence>
<sequence>MLCFCTEMVALSQTFRNRVDLQDRQMKDGDVSLTLKDVTVNDTGTYQTDHKRSEGQLETGERLDSDQMEEMSPVKLWEGL</sequence>
<feature type="domain" description="Immunoglobulin V-set" evidence="2">
    <location>
        <begin position="14"/>
        <end position="60"/>
    </location>
</feature>
<dbReference type="EMBL" id="CAJRST010038444">
    <property type="protein sequence ID" value="CAG6011920.1"/>
    <property type="molecule type" value="Genomic_DNA"/>
</dbReference>
<dbReference type="Gene3D" id="2.60.40.10">
    <property type="entry name" value="Immunoglobulins"/>
    <property type="match status" value="1"/>
</dbReference>
<feature type="compositionally biased region" description="Basic and acidic residues" evidence="1">
    <location>
        <begin position="48"/>
        <end position="65"/>
    </location>
</feature>
<keyword evidence="4" id="KW-1185">Reference proteome</keyword>
<name>A0A8S4BXS3_9TELE</name>
<dbReference type="InterPro" id="IPR013783">
    <property type="entry name" value="Ig-like_fold"/>
</dbReference>
<dbReference type="InterPro" id="IPR036179">
    <property type="entry name" value="Ig-like_dom_sf"/>
</dbReference>
<evidence type="ECO:0000256" key="1">
    <source>
        <dbReference type="SAM" id="MobiDB-lite"/>
    </source>
</evidence>